<dbReference type="ProteomicsDB" id="24192"/>
<feature type="chain" id="PRO_5031287089" evidence="21">
    <location>
        <begin position="39"/>
        <end position="340"/>
    </location>
</feature>
<organism evidence="23 24">
    <name type="scientific">Homo sapiens</name>
    <name type="common">Human</name>
    <dbReference type="NCBI Taxonomy" id="9606"/>
    <lineage>
        <taxon>Eukaryota</taxon>
        <taxon>Metazoa</taxon>
        <taxon>Chordata</taxon>
        <taxon>Craniata</taxon>
        <taxon>Vertebrata</taxon>
        <taxon>Euteleostomi</taxon>
        <taxon>Mammalia</taxon>
        <taxon>Eutheria</taxon>
        <taxon>Euarchontoglires</taxon>
        <taxon>Primates</taxon>
        <taxon>Haplorrhini</taxon>
        <taxon>Catarrhini</taxon>
        <taxon>Hominidae</taxon>
        <taxon>Homo</taxon>
    </lineage>
</organism>
<keyword evidence="8" id="KW-0378">Hydrolase</keyword>
<feature type="signal peptide" evidence="21">
    <location>
        <begin position="1"/>
        <end position="38"/>
    </location>
</feature>
<evidence type="ECO:0000256" key="7">
    <source>
        <dbReference type="ARBA" id="ARBA00022737"/>
    </source>
</evidence>
<dbReference type="AlphaFoldDB" id="F5GWR3"/>
<dbReference type="OpenTargets" id="ENSG00000198598"/>
<feature type="binding site" evidence="19">
    <location>
        <position position="194"/>
    </location>
    <ligand>
        <name>Zn(2+)</name>
        <dbReference type="ChEBI" id="CHEBI:29105"/>
        <label>1</label>
    </ligand>
</feature>
<dbReference type="GO" id="GO:0005886">
    <property type="term" value="C:plasma membrane"/>
    <property type="evidence" value="ECO:0007669"/>
    <property type="project" value="UniProtKB-SubCell"/>
</dbReference>
<dbReference type="Proteomes" id="UP000005640">
    <property type="component" value="Chromosome 12"/>
</dbReference>
<feature type="binding site" evidence="19">
    <location>
        <position position="226"/>
    </location>
    <ligand>
        <name>Ca(2+)</name>
        <dbReference type="ChEBI" id="CHEBI:29108"/>
        <label>1</label>
    </ligand>
</feature>
<dbReference type="PRINTS" id="PR00138">
    <property type="entry name" value="MATRIXIN"/>
</dbReference>
<evidence type="ECO:0000256" key="8">
    <source>
        <dbReference type="ARBA" id="ARBA00022801"/>
    </source>
</evidence>
<evidence type="ECO:0000256" key="14">
    <source>
        <dbReference type="ARBA" id="ARBA00023157"/>
    </source>
</evidence>
<feature type="region of interest" description="Disordered" evidence="20">
    <location>
        <begin position="300"/>
        <end position="324"/>
    </location>
</feature>
<evidence type="ECO:0000256" key="4">
    <source>
        <dbReference type="ARBA" id="ARBA00022622"/>
    </source>
</evidence>
<feature type="binding site" evidence="19">
    <location>
        <position position="228"/>
    </location>
    <ligand>
        <name>Ca(2+)</name>
        <dbReference type="ChEBI" id="CHEBI:29108"/>
        <label>3</label>
    </ligand>
</feature>
<dbReference type="Ensembl" id="ENST00000545790.6">
    <property type="protein sequence ID" value="ENSP00000441710.2"/>
    <property type="gene ID" value="ENSG00000198598.7"/>
</dbReference>
<dbReference type="Ensembl" id="ENST00000545790.6">
    <property type="protein sequence ID" value="ENSP00000441710.2"/>
    <property type="gene ID" value="ENSG00000198598.8"/>
</dbReference>
<evidence type="ECO:0000256" key="11">
    <source>
        <dbReference type="ARBA" id="ARBA00023049"/>
    </source>
</evidence>
<reference evidence="23 24" key="2">
    <citation type="journal article" date="2004" name="Nature">
        <title>Finishing the euchromatic sequence of the human genome.</title>
        <authorList>
            <consortium name="International Human Genome Sequencing Consortium"/>
        </authorList>
    </citation>
    <scope>NUCLEOTIDE SEQUENCE [LARGE SCALE GENOMIC DNA]</scope>
</reference>
<dbReference type="InterPro" id="IPR024079">
    <property type="entry name" value="MetalloPept_cat_dom_sf"/>
</dbReference>
<reference evidence="23 24" key="1">
    <citation type="journal article" date="2001" name="Nature">
        <title>Initial sequencing and analysis of the human genome.</title>
        <authorList>
            <consortium name="International Human Genome Sequencing Consortium"/>
            <person name="Lander E.S."/>
            <person name="Linton L.M."/>
            <person name="Birren B."/>
            <person name="Nusbaum C."/>
            <person name="Zody M.C."/>
            <person name="Baldwin J."/>
            <person name="Devon K."/>
            <person name="Dewar K."/>
            <person name="Doyle M."/>
            <person name="FitzHugh W."/>
            <person name="Funke R."/>
            <person name="Gage D."/>
            <person name="Harris K."/>
            <person name="Heaford A."/>
            <person name="Howland J."/>
            <person name="Kann L."/>
            <person name="Lehoczky J."/>
            <person name="LeVine R."/>
            <person name="McEwan P."/>
            <person name="McKernan K."/>
            <person name="Meldrim J."/>
            <person name="Mesirov J.P."/>
            <person name="Miranda C."/>
            <person name="Morris W."/>
            <person name="Naylor J."/>
            <person name="Raymond C."/>
            <person name="Rosetti M."/>
            <person name="Santos R."/>
            <person name="Sheridan A."/>
            <person name="Sougnez C."/>
            <person name="Stange-Thomann N."/>
            <person name="Stojanovic N."/>
            <person name="Subramanian A."/>
            <person name="Wyman D."/>
            <person name="Rogers J."/>
            <person name="Sulston J."/>
            <person name="Ainscough R."/>
            <person name="Beck S."/>
            <person name="Bentley D."/>
            <person name="Burton J."/>
            <person name="Clee C."/>
            <person name="Carter N."/>
            <person name="Coulson A."/>
            <person name="Deadman R."/>
            <person name="Deloukas P."/>
            <person name="Dunham A."/>
            <person name="Dunham I."/>
            <person name="Durbin R."/>
            <person name="French L."/>
            <person name="Grafham D."/>
            <person name="Gregory S."/>
            <person name="Hubbard T."/>
            <person name="Humphray S."/>
            <person name="Hunt A."/>
            <person name="Jones M."/>
            <person name="Lloyd C."/>
            <person name="McMurray A."/>
            <person name="Matthews L."/>
            <person name="Mercer S."/>
            <person name="Milne S."/>
            <person name="Mullikin J.C."/>
            <person name="Mungall A."/>
            <person name="Plumb R."/>
            <person name="Ross M."/>
            <person name="Shownkeen R."/>
            <person name="Sims S."/>
            <person name="Waterston R.H."/>
            <person name="Wilson R.K."/>
            <person name="Hillier L.W."/>
            <person name="McPherson J.D."/>
            <person name="Marra M.A."/>
            <person name="Mardis E.R."/>
            <person name="Fulton L.A."/>
            <person name="Chinwalla A.T."/>
            <person name="Pepin K.H."/>
            <person name="Gish W.R."/>
            <person name="Chissoe S.L."/>
            <person name="Wendl M.C."/>
            <person name="Delehaunty K.D."/>
            <person name="Miner T.L."/>
            <person name="Delehaunty A."/>
            <person name="Kramer J.B."/>
            <person name="Cook L.L."/>
            <person name="Fulton R.S."/>
            <person name="Johnson D.L."/>
            <person name="Minx P.J."/>
            <person name="Clifton S.W."/>
            <person name="Hawkins T."/>
            <person name="Branscomb E."/>
            <person name="Predki P."/>
            <person name="Richardson P."/>
            <person name="Wenning S."/>
            <person name="Slezak T."/>
            <person name="Doggett N."/>
            <person name="Cheng J.F."/>
            <person name="Olsen A."/>
            <person name="Lucas S."/>
            <person name="Elkin C."/>
            <person name="Uberbacher E."/>
            <person name="Frazier M."/>
            <person name="Gibbs R.A."/>
            <person name="Muzny D.M."/>
            <person name="Scherer S.E."/>
            <person name="Bouck J.B."/>
            <person name="Sodergren E.J."/>
            <person name="Worley K.C."/>
            <person name="Rives C.M."/>
            <person name="Gorrell J.H."/>
            <person name="Metzker M.L."/>
            <person name="Naylor S.L."/>
            <person name="Kucherlapati R.S."/>
            <person name="Nelson D.L."/>
            <person name="Weinstock G.M."/>
            <person name="Sakaki Y."/>
            <person name="Fujiyama A."/>
            <person name="Hattori M."/>
            <person name="Yada T."/>
            <person name="Toyoda A."/>
            <person name="Itoh T."/>
            <person name="Kawagoe C."/>
            <person name="Watanabe H."/>
            <person name="Totoki Y."/>
            <person name="Taylor T."/>
            <person name="Weissenbach J."/>
            <person name="Heilig R."/>
            <person name="Saurin W."/>
            <person name="Artiguenave F."/>
            <person name="Brottier P."/>
            <person name="Bruls T."/>
            <person name="Pelletier E."/>
            <person name="Robert C."/>
            <person name="Wincker P."/>
            <person name="Smith D.R."/>
            <person name="Doucette-Stamm L."/>
            <person name="Rubenfield M."/>
            <person name="Weinstock K."/>
            <person name="Lee H.M."/>
            <person name="Dubois J."/>
            <person name="Rosenthal A."/>
            <person name="Platzer M."/>
            <person name="Nyakatura G."/>
            <person name="Taudien S."/>
            <person name="Rump A."/>
            <person name="Yang H."/>
            <person name="Yu J."/>
            <person name="Wang J."/>
            <person name="Huang G."/>
            <person name="Gu J."/>
            <person name="Hood L."/>
            <person name="Rowen L."/>
            <person name="Madan A."/>
            <person name="Qin S."/>
            <person name="Davis R.W."/>
            <person name="Federspiel N.A."/>
            <person name="Abola A.P."/>
            <person name="Proctor M.J."/>
            <person name="Myers R.M."/>
            <person name="Schmutz J."/>
            <person name="Dickson M."/>
            <person name="Grimwood J."/>
            <person name="Cox D.R."/>
            <person name="Olson M.V."/>
            <person name="Kaul R."/>
            <person name="Raymond C."/>
            <person name="Shimizu N."/>
            <person name="Kawasaki K."/>
            <person name="Minoshima S."/>
            <person name="Evans G.A."/>
            <person name="Athanasiou M."/>
            <person name="Schultz R."/>
            <person name="Roe B.A."/>
            <person name="Chen F."/>
            <person name="Pan H."/>
            <person name="Ramser J."/>
            <person name="Lehrach H."/>
            <person name="Reinhardt R."/>
            <person name="McCombie W.R."/>
            <person name="de la Bastide M."/>
            <person name="Dedhia N."/>
            <person name="Blocker H."/>
            <person name="Hornischer K."/>
            <person name="Nordsiek G."/>
            <person name="Agarwala R."/>
            <person name="Aravind L."/>
            <person name="Bailey J.A."/>
            <person name="Bateman A."/>
            <person name="Batzoglou S."/>
            <person name="Birney E."/>
            <person name="Bork P."/>
            <person name="Brown D.G."/>
            <person name="Burge C.B."/>
            <person name="Cerutti L."/>
            <person name="Chen H.C."/>
            <person name="Church D."/>
            <person name="Clamp M."/>
            <person name="Copley R.R."/>
            <person name="Doerks T."/>
            <person name="Eddy S.R."/>
            <person name="Eichler E.E."/>
            <person name="Furey T.S."/>
            <person name="Galagan J."/>
            <person name="Gilbert J.G."/>
            <person name="Harmon C."/>
            <person name="Hayashizaki Y."/>
            <person name="Haussler D."/>
            <person name="Hermjakob H."/>
            <person name="Hokamp K."/>
            <person name="Jang W."/>
            <person name="Johnson L.S."/>
            <person name="Jones T.A."/>
            <person name="Kasif S."/>
            <person name="Kaspryzk A."/>
            <person name="Kennedy S."/>
            <person name="Kent W.J."/>
            <person name="Kitts P."/>
            <person name="Koonin E.V."/>
            <person name="Korf I."/>
            <person name="Kulp D."/>
            <person name="Lancet D."/>
            <person name="Lowe T.M."/>
            <person name="McLysaght A."/>
            <person name="Mikkelsen T."/>
            <person name="Moran J.V."/>
            <person name="Mulder N."/>
            <person name="Pollara V.J."/>
            <person name="Ponting C.P."/>
            <person name="Schuler G."/>
            <person name="Schultz J."/>
            <person name="Slater G."/>
            <person name="Smit A.F."/>
            <person name="Stupka E."/>
            <person name="Szustakowski J."/>
            <person name="Thierry-Mieg D."/>
            <person name="Thierry-Mieg J."/>
            <person name="Wagner L."/>
            <person name="Wallis J."/>
            <person name="Wheeler R."/>
            <person name="Williams A."/>
            <person name="Wolf Y.I."/>
            <person name="Wolfe K.H."/>
            <person name="Yang S.P."/>
            <person name="Yeh R.F."/>
            <person name="Collins F."/>
            <person name="Guyer M.S."/>
            <person name="Peterson J."/>
            <person name="Felsenfeld A."/>
            <person name="Wetterstrand K.A."/>
            <person name="Patrinos A."/>
            <person name="Morgan M.J."/>
            <person name="de Jong P."/>
            <person name="Catanese J.J."/>
            <person name="Osoegawa K."/>
            <person name="Shizuya H."/>
            <person name="Choi S."/>
            <person name="Chen Y.J."/>
        </authorList>
    </citation>
    <scope>NUCLEOTIDE SEQUENCE [LARGE SCALE GENOMIC DNA]</scope>
</reference>
<feature type="binding site" evidence="18">
    <location>
        <position position="258"/>
    </location>
    <ligand>
        <name>Zn(2+)</name>
        <dbReference type="ChEBI" id="CHEBI:29105"/>
        <label>2</label>
        <note>catalytic</note>
    </ligand>
</feature>
<dbReference type="GO" id="GO:0004222">
    <property type="term" value="F:metalloendopeptidase activity"/>
    <property type="evidence" value="ECO:0007669"/>
    <property type="project" value="InterPro"/>
</dbReference>
<feature type="binding site" evidence="18">
    <location>
        <position position="252"/>
    </location>
    <ligand>
        <name>Zn(2+)</name>
        <dbReference type="ChEBI" id="CHEBI:29105"/>
        <label>2</label>
        <note>catalytic</note>
    </ligand>
</feature>
<sequence length="340" mass="37106">MRRRAARGPGPPPPGPGLSRLPLPLLLLLALGTRGGCAAPAPAPRAEDLSLGVEWLSRFGYLPPADPTTGQLQTQEELSKAITAMQQFGGLEATGILDEATLALMKTPRCSLPDLPVLTQARRRRQAPAPTKWNKRNLSWRVRTFPRDSPLGHDTVRALMYYALKVWSDIAPLNFHEVAGSAADIQIDFSKADHNDGYPFDGPGGTVAHAFFPGHHHTAGDTHFDDDEAWTFRSSDAHGMDLFAVAVHEFGHAIGLSHVAAAHSIMRPYYQGPVGDPLRYGLPYEDKVRVWQLYGVRESVSPTAQPEEPPLLPEPPDNRSSAPNWIPSEVVLRAGIARGR</sequence>
<feature type="binding site" evidence="19">
    <location>
        <position position="221"/>
    </location>
    <ligand>
        <name>Ca(2+)</name>
        <dbReference type="ChEBI" id="CHEBI:29108"/>
        <label>2</label>
    </ligand>
</feature>
<comment type="subcellular location">
    <subcellularLocation>
        <location evidence="1">Cell membrane</location>
        <topology evidence="1">Lipid-anchor</topology>
        <topology evidence="1">GPI-anchor</topology>
    </subcellularLocation>
</comment>
<evidence type="ECO:0000256" key="13">
    <source>
        <dbReference type="ARBA" id="ARBA00023145"/>
    </source>
</evidence>
<evidence type="ECO:0000313" key="23">
    <source>
        <dbReference type="Ensembl" id="ENSP00000441710.2"/>
    </source>
</evidence>
<dbReference type="InterPro" id="IPR002477">
    <property type="entry name" value="Peptidoglycan-bd-like"/>
</dbReference>
<dbReference type="GO" id="GO:0031012">
    <property type="term" value="C:extracellular matrix"/>
    <property type="evidence" value="ECO:0007669"/>
    <property type="project" value="InterPro"/>
</dbReference>
<dbReference type="InterPro" id="IPR021190">
    <property type="entry name" value="Pept_M10A"/>
</dbReference>
<dbReference type="InterPro" id="IPR033739">
    <property type="entry name" value="M10A_MMP"/>
</dbReference>
<evidence type="ECO:0000256" key="20">
    <source>
        <dbReference type="SAM" id="MobiDB-lite"/>
    </source>
</evidence>
<dbReference type="UCSC" id="uc058vgu.1">
    <property type="organism name" value="human"/>
</dbReference>
<dbReference type="VEuPathDB" id="HostDB:ENSG00000198598"/>
<comment type="similarity">
    <text evidence="2">Belongs to the peptidase M10A family.</text>
</comment>
<feature type="binding site" evidence="19">
    <location>
        <position position="196"/>
    </location>
    <ligand>
        <name>Zn(2+)</name>
        <dbReference type="ChEBI" id="CHEBI:29105"/>
        <label>1</label>
    </ligand>
</feature>
<name>F5GWR3_HUMAN</name>
<evidence type="ECO:0000256" key="6">
    <source>
        <dbReference type="ARBA" id="ARBA00022723"/>
    </source>
</evidence>
<feature type="binding site" evidence="19">
    <location>
        <position position="184"/>
    </location>
    <ligand>
        <name>Ca(2+)</name>
        <dbReference type="ChEBI" id="CHEBI:29108"/>
        <label>2</label>
    </ligand>
</feature>
<keyword evidence="15" id="KW-0325">Glycoprotein</keyword>
<evidence type="ECO:0000256" key="12">
    <source>
        <dbReference type="ARBA" id="ARBA00023136"/>
    </source>
</evidence>
<feature type="binding site" evidence="19">
    <location>
        <position position="225"/>
    </location>
    <ligand>
        <name>Ca(2+)</name>
        <dbReference type="ChEBI" id="CHEBI:29108"/>
        <label>3</label>
    </ligand>
</feature>
<feature type="binding site" evidence="19">
    <location>
        <position position="223"/>
    </location>
    <ligand>
        <name>Zn(2+)</name>
        <dbReference type="ChEBI" id="CHEBI:29105"/>
        <label>1</label>
    </ligand>
</feature>
<keyword evidence="4" id="KW-0336">GPI-anchor</keyword>
<dbReference type="InterPro" id="IPR006026">
    <property type="entry name" value="Peptidase_Metallo"/>
</dbReference>
<keyword evidence="6 18" id="KW-0479">Metal-binding</keyword>
<feature type="binding site" evidence="18">
    <location>
        <position position="248"/>
    </location>
    <ligand>
        <name>Zn(2+)</name>
        <dbReference type="ChEBI" id="CHEBI:29105"/>
        <label>2</label>
        <note>catalytic</note>
    </ligand>
</feature>
<evidence type="ECO:0000256" key="15">
    <source>
        <dbReference type="ARBA" id="ARBA00023180"/>
    </source>
</evidence>
<evidence type="ECO:0000256" key="19">
    <source>
        <dbReference type="PIRSR" id="PIRSR621190-2"/>
    </source>
</evidence>
<evidence type="ECO:0000256" key="16">
    <source>
        <dbReference type="ARBA" id="ARBA00023288"/>
    </source>
</evidence>
<dbReference type="InterPro" id="IPR001818">
    <property type="entry name" value="Pept_M10_metallopeptidase"/>
</dbReference>
<dbReference type="GO" id="GO:0098552">
    <property type="term" value="C:side of membrane"/>
    <property type="evidence" value="ECO:0007669"/>
    <property type="project" value="UniProtKB-KW"/>
</dbReference>
<evidence type="ECO:0000256" key="9">
    <source>
        <dbReference type="ARBA" id="ARBA00022833"/>
    </source>
</evidence>
<protein>
    <submittedName>
        <fullName evidence="23">Matrix metallopeptidase 17</fullName>
    </submittedName>
</protein>
<dbReference type="PIRSF" id="PIRSF001191">
    <property type="entry name" value="Peptidase_M10A_matrix"/>
    <property type="match status" value="1"/>
</dbReference>
<dbReference type="HGNC" id="HGNC:7163">
    <property type="gene designation" value="MMP17"/>
</dbReference>
<dbReference type="InterPro" id="IPR036365">
    <property type="entry name" value="PGBD-like_sf"/>
</dbReference>
<dbReference type="Bgee" id="ENSG00000198598">
    <property type="expression patterns" value="Expressed in right frontal lobe and 102 other cell types or tissues"/>
</dbReference>
<dbReference type="PANTHER" id="PTHR10201:SF21">
    <property type="entry name" value="MATRIX METALLOPROTEINASE-17"/>
    <property type="match status" value="1"/>
</dbReference>
<reference evidence="23 24" key="3">
    <citation type="journal article" date="2006" name="Nature">
        <title>The finished DNA sequence of human chromosome 12.</title>
        <authorList>
            <consortium name="Baylor College of Medicine Human Genome Sequencing Center Sequence Production Team"/>
            <person name="Scherer S.E."/>
            <person name="Muzny D.M."/>
            <person name="Buhay C.J."/>
            <person name="Chen R."/>
            <person name="Cree A."/>
            <person name="Ding Y."/>
            <person name="Dugan-Rocha S."/>
            <person name="Gill R."/>
            <person name="Gunaratne P."/>
            <person name="Harris R.A."/>
            <person name="Hawes A.C."/>
            <person name="Hernandez J."/>
            <person name="Hodgson A.V."/>
            <person name="Hume J."/>
            <person name="Jackson A."/>
            <person name="Khan Z.M."/>
            <person name="Kovar-Smith C."/>
            <person name="Lewis L.R."/>
            <person name="Lozado R.J."/>
            <person name="Metzker M.L."/>
            <person name="Milosavljevic A."/>
            <person name="Miner G.R."/>
            <person name="Montgomery K.T."/>
            <person name="Morgan M.B."/>
            <person name="Nazareth L.V."/>
            <person name="Scott G."/>
            <person name="Sodergren E."/>
            <person name="Song X.Z."/>
            <person name="Steffen D."/>
            <person name="Lovering R.C."/>
            <person name="Wheeler D.A."/>
            <person name="Worley K.C."/>
            <person name="Yuan Y."/>
            <person name="Zhang Z."/>
            <person name="Adams C.Q."/>
            <person name="Ansari-Lari M.A."/>
            <person name="Ayele M."/>
            <person name="Brown M.J."/>
            <person name="Chen G."/>
            <person name="Chen Z."/>
            <person name="Clerc-Blankenburg K.P."/>
            <person name="Davis C."/>
            <person name="Delgado O."/>
            <person name="Dinh H.H."/>
            <person name="Draper H."/>
            <person name="Gonzalez-Garay M.L."/>
            <person name="Havlak P."/>
            <person name="Jackson L.R."/>
            <person name="Jacob L.S."/>
            <person name="Kelly S.H."/>
            <person name="Li L."/>
            <person name="Li Z."/>
            <person name="Liu J."/>
            <person name="Liu W."/>
            <person name="Lu J."/>
            <person name="Maheshwari M."/>
            <person name="Nguyen B.V."/>
            <person name="Okwuonu G.O."/>
            <person name="Pasternak S."/>
            <person name="Perez L.M."/>
            <person name="Plopper F.J."/>
            <person name="Santibanez J."/>
            <person name="Shen H."/>
            <person name="Tabor P.E."/>
            <person name="Verduzco D."/>
            <person name="Waldron L."/>
            <person name="Wang Q."/>
            <person name="Williams G.A."/>
            <person name="Zhang J."/>
            <person name="Zhou J."/>
            <person name="Allen C.C."/>
            <person name="Amin A.G."/>
            <person name="Anyalebechi V."/>
            <person name="Bailey M."/>
            <person name="Barbaria J.A."/>
            <person name="Bimage K.E."/>
            <person name="Bryant N.P."/>
            <person name="Burch P.E."/>
            <person name="Burkett C.E."/>
            <person name="Burrell K.L."/>
            <person name="Calderon E."/>
            <person name="Cardenas V."/>
            <person name="Carter K."/>
            <person name="Casias K."/>
            <person name="Cavazos I."/>
            <person name="Cavazos S.R."/>
            <person name="Ceasar H."/>
            <person name="Chacko J."/>
            <person name="Chan S.N."/>
            <person name="Chavez D."/>
            <person name="Christopoulos C."/>
            <person name="Chu J."/>
            <person name="Cockrell R."/>
            <person name="Cox C.D."/>
            <person name="Dang M."/>
            <person name="Dathorne S.R."/>
            <person name="David R."/>
            <person name="Davis C.M."/>
            <person name="Davy-Carroll L."/>
            <person name="Deshazo D.R."/>
            <person name="Donlin J.E."/>
            <person name="D'Souza L."/>
            <person name="Eaves K.A."/>
            <person name="Egan A."/>
            <person name="Emery-Cohen A.J."/>
            <person name="Escotto M."/>
            <person name="Flagg N."/>
            <person name="Forbes L.D."/>
            <person name="Gabisi A.M."/>
            <person name="Garza M."/>
            <person name="Hamilton C."/>
            <person name="Henderson N."/>
            <person name="Hernandez O."/>
            <person name="Hines S."/>
            <person name="Hogues M.E."/>
            <person name="Huang M."/>
            <person name="Idlebird D.G."/>
            <person name="Johnson R."/>
            <person name="Jolivet A."/>
            <person name="Jones S."/>
            <person name="Kagan R."/>
            <person name="King L.M."/>
            <person name="Leal B."/>
            <person name="Lebow H."/>
            <person name="Lee S."/>
            <person name="LeVan J.M."/>
            <person name="Lewis L.C."/>
            <person name="London P."/>
            <person name="Lorensuhewa L.M."/>
            <person name="Loulseged H."/>
            <person name="Lovett D.A."/>
            <person name="Lucier A."/>
            <person name="Lucier R.L."/>
            <person name="Ma J."/>
            <person name="Madu R.C."/>
            <person name="Mapua P."/>
            <person name="Martindale A.D."/>
            <person name="Martinez E."/>
            <person name="Massey E."/>
            <person name="Mawhiney S."/>
            <person name="Meador M.G."/>
            <person name="Mendez S."/>
            <person name="Mercado C."/>
            <person name="Mercado I.C."/>
            <person name="Merritt C.E."/>
            <person name="Miner Z.L."/>
            <person name="Minja E."/>
            <person name="Mitchell T."/>
            <person name="Mohabbat F."/>
            <person name="Mohabbat K."/>
            <person name="Montgomery B."/>
            <person name="Moore N."/>
            <person name="Morris S."/>
            <person name="Munidasa M."/>
            <person name="Ngo R.N."/>
            <person name="Nguyen N.B."/>
            <person name="Nickerson E."/>
            <person name="Nwaokelemeh O.O."/>
            <person name="Nwokenkwo S."/>
            <person name="Obregon M."/>
            <person name="Oguh M."/>
            <person name="Oragunye N."/>
            <person name="Oviedo R.J."/>
            <person name="Parish B.J."/>
            <person name="Parker D.N."/>
            <person name="Parrish J."/>
            <person name="Parks K.L."/>
            <person name="Paul H.A."/>
            <person name="Payton B.A."/>
            <person name="Perez A."/>
            <person name="Perrin W."/>
            <person name="Pickens A."/>
            <person name="Primus E.L."/>
            <person name="Pu L.L."/>
            <person name="Puazo M."/>
            <person name="Quiles M.M."/>
            <person name="Quiroz J.B."/>
            <person name="Rabata D."/>
            <person name="Reeves K."/>
            <person name="Ruiz S.J."/>
            <person name="Shao H."/>
            <person name="Sisson I."/>
            <person name="Sonaike T."/>
            <person name="Sorelle R.P."/>
            <person name="Sutton A.E."/>
            <person name="Svatek A.F."/>
            <person name="Svetz L.A."/>
            <person name="Tamerisa K.S."/>
            <person name="Taylor T.R."/>
            <person name="Teague B."/>
            <person name="Thomas N."/>
            <person name="Thorn R.D."/>
            <person name="Trejos Z.Y."/>
            <person name="Trevino B.K."/>
            <person name="Ukegbu O.N."/>
            <person name="Urban J.B."/>
            <person name="Vasquez L.I."/>
            <person name="Vera V.A."/>
            <person name="Villasana D.M."/>
            <person name="Wang L."/>
            <person name="Ward-Moore S."/>
            <person name="Warren J.T."/>
            <person name="Wei X."/>
            <person name="White F."/>
            <person name="Williamson A.L."/>
            <person name="Wleczyk R."/>
            <person name="Wooden H.S."/>
            <person name="Wooden S.H."/>
            <person name="Yen J."/>
            <person name="Yoon L."/>
            <person name="Yoon V."/>
            <person name="Zorrilla S.E."/>
            <person name="Nelson D."/>
            <person name="Kucherlapati R."/>
            <person name="Weinstock G."/>
            <person name="Gibbs R.A."/>
            <person name="null."/>
        </authorList>
    </citation>
    <scope>NUCLEOTIDE SEQUENCE [LARGE SCALE GENOMIC DNA]</scope>
</reference>
<comment type="cofactor">
    <cofactor evidence="19">
        <name>Ca(2+)</name>
        <dbReference type="ChEBI" id="CHEBI:29108"/>
    </cofactor>
    <text evidence="19">Can bind about 5 Ca(2+) ions per subunit.</text>
</comment>
<evidence type="ECO:0000313" key="24">
    <source>
        <dbReference type="Proteomes" id="UP000005640"/>
    </source>
</evidence>
<dbReference type="FunFam" id="3.40.390.10:FF:000016">
    <property type="entry name" value="Matrix metallopeptidase 17"/>
    <property type="match status" value="1"/>
</dbReference>
<keyword evidence="3" id="KW-1003">Cell membrane</keyword>
<feature type="binding site" description="in inhibited form" evidence="19">
    <location>
        <position position="110"/>
    </location>
    <ligand>
        <name>Zn(2+)</name>
        <dbReference type="ChEBI" id="CHEBI:29105"/>
        <label>2</label>
        <note>catalytic</note>
    </ligand>
</feature>
<dbReference type="GO" id="GO:0008270">
    <property type="term" value="F:zinc ion binding"/>
    <property type="evidence" value="ECO:0007669"/>
    <property type="project" value="InterPro"/>
</dbReference>
<evidence type="ECO:0000259" key="22">
    <source>
        <dbReference type="SMART" id="SM00235"/>
    </source>
</evidence>
<dbReference type="CDD" id="cd04278">
    <property type="entry name" value="ZnMc_MMP"/>
    <property type="match status" value="1"/>
</dbReference>
<evidence type="ECO:0000256" key="18">
    <source>
        <dbReference type="PIRSR" id="PIRSR001191-2"/>
    </source>
</evidence>
<evidence type="ECO:0007829" key="26">
    <source>
        <dbReference type="ProteomicsDB" id="F5GWR3"/>
    </source>
</evidence>
<dbReference type="Gene3D" id="3.40.390.10">
    <property type="entry name" value="Collagenase (Catalytic Domain)"/>
    <property type="match status" value="1"/>
</dbReference>
<evidence type="ECO:0000256" key="1">
    <source>
        <dbReference type="ARBA" id="ARBA00004609"/>
    </source>
</evidence>
<gene>
    <name evidence="23" type="primary">MMP17</name>
</gene>
<keyword evidence="24" id="KW-1185">Reference proteome</keyword>
<evidence type="ECO:0000256" key="5">
    <source>
        <dbReference type="ARBA" id="ARBA00022670"/>
    </source>
</evidence>
<keyword evidence="5" id="KW-0645">Protease</keyword>
<dbReference type="OrthoDB" id="406838at2759"/>
<dbReference type="SUPFAM" id="SSF47090">
    <property type="entry name" value="PGBD-like"/>
    <property type="match status" value="1"/>
</dbReference>
<dbReference type="EMBL" id="AC131009">
    <property type="status" value="NOT_ANNOTATED_CDS"/>
    <property type="molecule type" value="Genomic_DNA"/>
</dbReference>
<evidence type="ECO:0000256" key="21">
    <source>
        <dbReference type="SAM" id="SignalP"/>
    </source>
</evidence>
<evidence type="ECO:0007829" key="25">
    <source>
        <dbReference type="PeptideAtlas" id="F5GWR3"/>
    </source>
</evidence>
<keyword evidence="7" id="KW-0677">Repeat</keyword>
<evidence type="ECO:0000256" key="2">
    <source>
        <dbReference type="ARBA" id="ARBA00010370"/>
    </source>
</evidence>
<dbReference type="GO" id="GO:0006508">
    <property type="term" value="P:proteolysis"/>
    <property type="evidence" value="ECO:0007669"/>
    <property type="project" value="UniProtKB-KW"/>
</dbReference>
<dbReference type="PANTHER" id="PTHR10201">
    <property type="entry name" value="MATRIX METALLOPROTEINASE"/>
    <property type="match status" value="1"/>
</dbReference>
<dbReference type="GeneTree" id="ENSGT00940000158699"/>
<keyword evidence="10 19" id="KW-0106">Calcium</keyword>
<keyword evidence="13" id="KW-0865">Zymogen</keyword>
<dbReference type="SMART" id="SM00235">
    <property type="entry name" value="ZnMc"/>
    <property type="match status" value="1"/>
</dbReference>
<dbReference type="ExpressionAtlas" id="F5GWR3">
    <property type="expression patterns" value="baseline and differential"/>
</dbReference>
<feature type="binding site" evidence="19">
    <location>
        <position position="266"/>
    </location>
    <ligand>
        <name>Zn(2+)</name>
        <dbReference type="ChEBI" id="CHEBI:29105"/>
        <label>2</label>
        <note>catalytic</note>
    </ligand>
</feature>
<evidence type="ECO:0000256" key="10">
    <source>
        <dbReference type="ARBA" id="ARBA00022837"/>
    </source>
</evidence>
<keyword evidence="25 26" id="KW-1267">Proteomics identification</keyword>
<evidence type="ECO:0000256" key="17">
    <source>
        <dbReference type="PIRSR" id="PIRSR001191-1"/>
    </source>
</evidence>
<proteinExistence type="evidence at protein level"/>
<dbReference type="SUPFAM" id="SSF55486">
    <property type="entry name" value="Metalloproteases ('zincins'), catalytic domain"/>
    <property type="match status" value="1"/>
</dbReference>
<reference evidence="23" key="4">
    <citation type="submission" date="2025-08" db="UniProtKB">
        <authorList>
            <consortium name="Ensembl"/>
        </authorList>
    </citation>
    <scope>IDENTIFICATION</scope>
</reference>
<comment type="cofactor">
    <cofactor evidence="19">
        <name>Zn(2+)</name>
        <dbReference type="ChEBI" id="CHEBI:29105"/>
    </cofactor>
    <text evidence="19">Binds 2 Zn(2+) ions per subunit.</text>
</comment>
<feature type="active site" evidence="17">
    <location>
        <position position="249"/>
    </location>
</feature>
<keyword evidence="9 18" id="KW-0862">Zinc</keyword>
<keyword evidence="21" id="KW-0732">Signal</keyword>
<feature type="binding site" evidence="19">
    <location>
        <position position="209"/>
    </location>
    <ligand>
        <name>Zn(2+)</name>
        <dbReference type="ChEBI" id="CHEBI:29105"/>
        <label>1</label>
    </ligand>
</feature>
<dbReference type="MassIVE" id="F5GWR3"/>
<dbReference type="Pfam" id="PF00413">
    <property type="entry name" value="Peptidase_M10"/>
    <property type="match status" value="1"/>
</dbReference>
<accession>F5GWR3</accession>
<dbReference type="HOGENOM" id="CLU_015489_7_1_1"/>
<dbReference type="Pfam" id="PF01471">
    <property type="entry name" value="PG_binding_1"/>
    <property type="match status" value="1"/>
</dbReference>
<dbReference type="SMR" id="F5GWR3"/>
<keyword evidence="14" id="KW-1015">Disulfide bond</keyword>
<feature type="binding site" evidence="19">
    <location>
        <position position="228"/>
    </location>
    <ligand>
        <name>Ca(2+)</name>
        <dbReference type="ChEBI" id="CHEBI:29108"/>
        <label>1</label>
    </ligand>
</feature>
<feature type="binding site" evidence="19">
    <location>
        <position position="202"/>
    </location>
    <ligand>
        <name>Ca(2+)</name>
        <dbReference type="ChEBI" id="CHEBI:29108"/>
        <label>3</label>
    </ligand>
</feature>
<keyword evidence="11" id="KW-0482">Metalloprotease</keyword>
<reference evidence="23" key="5">
    <citation type="submission" date="2025-09" db="UniProtKB">
        <authorList>
            <consortium name="Ensembl"/>
        </authorList>
    </citation>
    <scope>IDENTIFICATION</scope>
</reference>
<keyword evidence="16" id="KW-0449">Lipoprotein</keyword>
<feature type="binding site" evidence="19">
    <location>
        <position position="201"/>
    </location>
    <ligand>
        <name>Ca(2+)</name>
        <dbReference type="ChEBI" id="CHEBI:29108"/>
        <label>3</label>
    </ligand>
</feature>
<feature type="binding site" evidence="19">
    <location>
        <position position="148"/>
    </location>
    <ligand>
        <name>Ca(2+)</name>
        <dbReference type="ChEBI" id="CHEBI:29108"/>
        <label>1</label>
    </ligand>
</feature>
<keyword evidence="12" id="KW-0472">Membrane</keyword>
<feature type="domain" description="Peptidase metallopeptidase" evidence="22">
    <location>
        <begin position="129"/>
        <end position="296"/>
    </location>
</feature>
<evidence type="ECO:0000256" key="3">
    <source>
        <dbReference type="ARBA" id="ARBA00022475"/>
    </source>
</evidence>